<sequence>MSAVADWLQQVTSAGGWMGARIESFSQVLIDPASPYYGTAAWRGPAGALWDIGPHAVALLLWVLGPVERVFANKGRGDHTQTLLVHRSGALSSISLAMDAPAPIPGETAFYGKHGRWAMPPIGDWVGGSPQAYGSAIAPLVSPGEPHPADARFGLAVTRVLWGAEQSQRRGLAIII</sequence>
<dbReference type="RefSeq" id="WP_191776731.1">
    <property type="nucleotide sequence ID" value="NZ_JACYFU010000003.1"/>
</dbReference>
<dbReference type="SUPFAM" id="SSF55347">
    <property type="entry name" value="Glyceraldehyde-3-phosphate dehydrogenase-like, C-terminal domain"/>
    <property type="match status" value="1"/>
</dbReference>
<dbReference type="Gene3D" id="3.30.360.10">
    <property type="entry name" value="Dihydrodipicolinate Reductase, domain 2"/>
    <property type="match status" value="1"/>
</dbReference>
<dbReference type="EMBL" id="JACYFU010000003">
    <property type="protein sequence ID" value="MBD8066602.1"/>
    <property type="molecule type" value="Genomic_DNA"/>
</dbReference>
<gene>
    <name evidence="2" type="ORF">IC608_14095</name>
</gene>
<feature type="domain" description="GFO/IDH/MocA-like oxidoreductase" evidence="1">
    <location>
        <begin position="38"/>
        <end position="116"/>
    </location>
</feature>
<reference evidence="2" key="1">
    <citation type="submission" date="2020-09" db="EMBL/GenBank/DDBJ databases">
        <title>Genome seq and assembly of Devosia sp.</title>
        <authorList>
            <person name="Chhetri G."/>
        </authorList>
    </citation>
    <scope>NUCLEOTIDE SEQUENCE</scope>
    <source>
        <strain evidence="2">PTR5</strain>
    </source>
</reference>
<protein>
    <recommendedName>
        <fullName evidence="1">GFO/IDH/MocA-like oxidoreductase domain-containing protein</fullName>
    </recommendedName>
</protein>
<keyword evidence="3" id="KW-1185">Reference proteome</keyword>
<dbReference type="InterPro" id="IPR055170">
    <property type="entry name" value="GFO_IDH_MocA-like_dom"/>
</dbReference>
<evidence type="ECO:0000259" key="1">
    <source>
        <dbReference type="Pfam" id="PF22725"/>
    </source>
</evidence>
<comment type="caution">
    <text evidence="2">The sequence shown here is derived from an EMBL/GenBank/DDBJ whole genome shotgun (WGS) entry which is preliminary data.</text>
</comment>
<dbReference type="AlphaFoldDB" id="A0A927IU65"/>
<organism evidence="2 3">
    <name type="scientific">Devosia oryzisoli</name>
    <dbReference type="NCBI Taxonomy" id="2774138"/>
    <lineage>
        <taxon>Bacteria</taxon>
        <taxon>Pseudomonadati</taxon>
        <taxon>Pseudomonadota</taxon>
        <taxon>Alphaproteobacteria</taxon>
        <taxon>Hyphomicrobiales</taxon>
        <taxon>Devosiaceae</taxon>
        <taxon>Devosia</taxon>
    </lineage>
</organism>
<name>A0A927IU65_9HYPH</name>
<evidence type="ECO:0000313" key="3">
    <source>
        <dbReference type="Proteomes" id="UP000654108"/>
    </source>
</evidence>
<accession>A0A927IU65</accession>
<dbReference type="Pfam" id="PF22725">
    <property type="entry name" value="GFO_IDH_MocA_C3"/>
    <property type="match status" value="1"/>
</dbReference>
<evidence type="ECO:0000313" key="2">
    <source>
        <dbReference type="EMBL" id="MBD8066602.1"/>
    </source>
</evidence>
<dbReference type="Proteomes" id="UP000654108">
    <property type="component" value="Unassembled WGS sequence"/>
</dbReference>
<proteinExistence type="predicted"/>